<feature type="signal peptide" evidence="1">
    <location>
        <begin position="1"/>
        <end position="37"/>
    </location>
</feature>
<dbReference type="EMBL" id="CAAALY010065657">
    <property type="protein sequence ID" value="VEL24069.1"/>
    <property type="molecule type" value="Genomic_DNA"/>
</dbReference>
<name>A0A3S5FEA3_9PLAT</name>
<accession>A0A3S5FEA3</accession>
<evidence type="ECO:0000256" key="1">
    <source>
        <dbReference type="SAM" id="SignalP"/>
    </source>
</evidence>
<protein>
    <submittedName>
        <fullName evidence="2">Uncharacterized protein</fullName>
    </submittedName>
</protein>
<keyword evidence="1" id="KW-0732">Signal</keyword>
<sequence>MLEILHYKLIFQPWSSPFLRHFFFHLLFYNFLLKAVADVEAGAGQSTTSDSEWSINEDVEIGWWNRQRRRRTRRQTAAAAATASGAIYIDGIEGDREAGIESPHYLNQEIITEG</sequence>
<proteinExistence type="predicted"/>
<dbReference type="AlphaFoldDB" id="A0A3S5FEA3"/>
<evidence type="ECO:0000313" key="3">
    <source>
        <dbReference type="Proteomes" id="UP000784294"/>
    </source>
</evidence>
<dbReference type="Proteomes" id="UP000784294">
    <property type="component" value="Unassembled WGS sequence"/>
</dbReference>
<feature type="non-terminal residue" evidence="2">
    <location>
        <position position="114"/>
    </location>
</feature>
<feature type="chain" id="PRO_5018591392" evidence="1">
    <location>
        <begin position="38"/>
        <end position="114"/>
    </location>
</feature>
<comment type="caution">
    <text evidence="2">The sequence shown here is derived from an EMBL/GenBank/DDBJ whole genome shotgun (WGS) entry which is preliminary data.</text>
</comment>
<keyword evidence="3" id="KW-1185">Reference proteome</keyword>
<reference evidence="2" key="1">
    <citation type="submission" date="2018-11" db="EMBL/GenBank/DDBJ databases">
        <authorList>
            <consortium name="Pathogen Informatics"/>
        </authorList>
    </citation>
    <scope>NUCLEOTIDE SEQUENCE</scope>
</reference>
<evidence type="ECO:0000313" key="2">
    <source>
        <dbReference type="EMBL" id="VEL24069.1"/>
    </source>
</evidence>
<gene>
    <name evidence="2" type="ORF">PXEA_LOCUS17509</name>
</gene>
<organism evidence="2 3">
    <name type="scientific">Protopolystoma xenopodis</name>
    <dbReference type="NCBI Taxonomy" id="117903"/>
    <lineage>
        <taxon>Eukaryota</taxon>
        <taxon>Metazoa</taxon>
        <taxon>Spiralia</taxon>
        <taxon>Lophotrochozoa</taxon>
        <taxon>Platyhelminthes</taxon>
        <taxon>Monogenea</taxon>
        <taxon>Polyopisthocotylea</taxon>
        <taxon>Polystomatidea</taxon>
        <taxon>Polystomatidae</taxon>
        <taxon>Protopolystoma</taxon>
    </lineage>
</organism>